<feature type="domain" description="Metallo-beta-lactamase" evidence="2">
    <location>
        <begin position="11"/>
        <end position="210"/>
    </location>
</feature>
<dbReference type="PANTHER" id="PTHR42951">
    <property type="entry name" value="METALLO-BETA-LACTAMASE DOMAIN-CONTAINING"/>
    <property type="match status" value="1"/>
</dbReference>
<protein>
    <recommendedName>
        <fullName evidence="2">Metallo-beta-lactamase domain-containing protein</fullName>
    </recommendedName>
</protein>
<evidence type="ECO:0000313" key="3">
    <source>
        <dbReference type="EMBL" id="ABM01305.1"/>
    </source>
</evidence>
<comment type="similarity">
    <text evidence="1">Belongs to the metallo-beta-lactamase superfamily. Class-B beta-lactamase family.</text>
</comment>
<dbReference type="InterPro" id="IPR036866">
    <property type="entry name" value="RibonucZ/Hydroxyglut_hydro"/>
</dbReference>
<dbReference type="GO" id="GO:0017001">
    <property type="term" value="P:antibiotic catabolic process"/>
    <property type="evidence" value="ECO:0007669"/>
    <property type="project" value="UniProtKB-ARBA"/>
</dbReference>
<organism evidence="3 4">
    <name type="scientific">Shewanella amazonensis (strain ATCC BAA-1098 / SB2B)</name>
    <dbReference type="NCBI Taxonomy" id="326297"/>
    <lineage>
        <taxon>Bacteria</taxon>
        <taxon>Pseudomonadati</taxon>
        <taxon>Pseudomonadota</taxon>
        <taxon>Gammaproteobacteria</taxon>
        <taxon>Alteromonadales</taxon>
        <taxon>Shewanellaceae</taxon>
        <taxon>Shewanella</taxon>
    </lineage>
</organism>
<sequence length="255" mass="28953">MYKLHRLKGHIQTIYLAEHPQGLVLLDGCCRADVALVCHFIRHKLKRSLAELKLVVVTHMHPDHAGGAHALRAKTGARIVAADVPGHWYRGLDGMAMHLTDMALAAWVAKRLGKPMRWLWYSRKLRADILLGDDSRLPEFPEWRVFHCPGHTDRDLVLLHEEEGCAYVADLLVKVKGRFIPPFPLFYPNRYKSSLMKLKCLAPARVMLAHGGEVSLAEIDLDRVLAESPTVPMTHWRSVKTKLRQILNRPEPPSV</sequence>
<evidence type="ECO:0000256" key="1">
    <source>
        <dbReference type="ARBA" id="ARBA00005250"/>
    </source>
</evidence>
<reference evidence="3 4" key="1">
    <citation type="submission" date="2006-12" db="EMBL/GenBank/DDBJ databases">
        <title>Complete sequence of Shewanella amazonensis SB2B.</title>
        <authorList>
            <consortium name="US DOE Joint Genome Institute"/>
            <person name="Copeland A."/>
            <person name="Lucas S."/>
            <person name="Lapidus A."/>
            <person name="Barry K."/>
            <person name="Detter J.C."/>
            <person name="Glavina del Rio T."/>
            <person name="Hammon N."/>
            <person name="Israni S."/>
            <person name="Dalin E."/>
            <person name="Tice H."/>
            <person name="Pitluck S."/>
            <person name="Munk A.C."/>
            <person name="Brettin T."/>
            <person name="Bruce D."/>
            <person name="Han C."/>
            <person name="Tapia R."/>
            <person name="Gilna P."/>
            <person name="Schmutz J."/>
            <person name="Larimer F."/>
            <person name="Land M."/>
            <person name="Hauser L."/>
            <person name="Kyrpides N."/>
            <person name="Mikhailova N."/>
            <person name="Fredrickson J."/>
            <person name="Richardson P."/>
        </authorList>
    </citation>
    <scope>NUCLEOTIDE SEQUENCE [LARGE SCALE GENOMIC DNA]</scope>
    <source>
        <strain evidence="4">ATCC BAA-1098 / SB2B</strain>
    </source>
</reference>
<dbReference type="SUPFAM" id="SSF56281">
    <property type="entry name" value="Metallo-hydrolase/oxidoreductase"/>
    <property type="match status" value="1"/>
</dbReference>
<dbReference type="PANTHER" id="PTHR42951:SF4">
    <property type="entry name" value="ACYL-COENZYME A THIOESTERASE MBLAC2"/>
    <property type="match status" value="1"/>
</dbReference>
<dbReference type="InterPro" id="IPR001279">
    <property type="entry name" value="Metallo-B-lactamas"/>
</dbReference>
<proteinExistence type="inferred from homology"/>
<name>A1SA98_SHEAM</name>
<evidence type="ECO:0000259" key="2">
    <source>
        <dbReference type="SMART" id="SM00849"/>
    </source>
</evidence>
<dbReference type="KEGG" id="saz:Sama_3102"/>
<dbReference type="Gene3D" id="3.60.15.10">
    <property type="entry name" value="Ribonuclease Z/Hydroxyacylglutathione hydrolase-like"/>
    <property type="match status" value="1"/>
</dbReference>
<dbReference type="RefSeq" id="WP_011761209.1">
    <property type="nucleotide sequence ID" value="NC_008700.1"/>
</dbReference>
<dbReference type="eggNOG" id="COG0491">
    <property type="taxonomic scope" value="Bacteria"/>
</dbReference>
<dbReference type="SMART" id="SM00849">
    <property type="entry name" value="Lactamase_B"/>
    <property type="match status" value="1"/>
</dbReference>
<dbReference type="HOGENOM" id="CLU_1151406_0_0_6"/>
<keyword evidence="4" id="KW-1185">Reference proteome</keyword>
<dbReference type="InterPro" id="IPR050855">
    <property type="entry name" value="NDM-1-like"/>
</dbReference>
<dbReference type="OrthoDB" id="9802991at2"/>
<evidence type="ECO:0000313" key="4">
    <source>
        <dbReference type="Proteomes" id="UP000009175"/>
    </source>
</evidence>
<dbReference type="AlphaFoldDB" id="A1SA98"/>
<dbReference type="EMBL" id="CP000507">
    <property type="protein sequence ID" value="ABM01305.1"/>
    <property type="molecule type" value="Genomic_DNA"/>
</dbReference>
<dbReference type="STRING" id="326297.Sama_3102"/>
<accession>A1SA98</accession>
<dbReference type="Proteomes" id="UP000009175">
    <property type="component" value="Chromosome"/>
</dbReference>
<dbReference type="Pfam" id="PF00753">
    <property type="entry name" value="Lactamase_B"/>
    <property type="match status" value="1"/>
</dbReference>
<gene>
    <name evidence="3" type="ordered locus">Sama_3102</name>
</gene>